<evidence type="ECO:0000313" key="6">
    <source>
        <dbReference type="RefSeq" id="XP_031399902.1"/>
    </source>
</evidence>
<dbReference type="AlphaFoldDB" id="A0A6P8E023"/>
<dbReference type="Proteomes" id="UP000515151">
    <property type="component" value="Chromosome 6"/>
</dbReference>
<feature type="region of interest" description="Disordered" evidence="1">
    <location>
        <begin position="1"/>
        <end position="54"/>
    </location>
</feature>
<dbReference type="Pfam" id="PF14299">
    <property type="entry name" value="PP2"/>
    <property type="match status" value="2"/>
</dbReference>
<dbReference type="PANTHER" id="PTHR48478">
    <property type="entry name" value="LECTIN-LIKE"/>
    <property type="match status" value="1"/>
</dbReference>
<dbReference type="RefSeq" id="XP_031399900.1">
    <property type="nucleotide sequence ID" value="XM_031544040.1"/>
</dbReference>
<name>A0A6P8E023_PUNGR</name>
<dbReference type="OrthoDB" id="533833at2759"/>
<dbReference type="InterPro" id="IPR025886">
    <property type="entry name" value="PP2-like"/>
</dbReference>
<gene>
    <name evidence="3 4 5 6" type="primary">LOC116210205</name>
</gene>
<evidence type="ECO:0000313" key="3">
    <source>
        <dbReference type="RefSeq" id="XP_031399898.1"/>
    </source>
</evidence>
<evidence type="ECO:0000313" key="4">
    <source>
        <dbReference type="RefSeq" id="XP_031399899.1"/>
    </source>
</evidence>
<dbReference type="RefSeq" id="XP_031399902.1">
    <property type="nucleotide sequence ID" value="XM_031544042.1"/>
</dbReference>
<accession>A0A6P8E023</accession>
<sequence>MSDSADKIYMEDADGNCSMIPQLRSASREESSDQHGSGVELTDNAKKGMAGEESSVDRMFLVSTETALEDNTKKGGGMAKPKKQRNPPPNTMSILSLADDPVDTSSREKMLRQLRAGVLLNKRKMMYKLDLDMNNIFMILPRGLAITSGSDSRYWSWKQDEHNSAIEVAELEAVGWLDISGKFRTVDLSPNIDYKIVLDFKMESSIYGFPVPVNFNIALPDGTKRTGTVDFAAYARGSCQNLILHKFKMSPKNVGQVEFRIYEVVTGQWKGGLVIRAVSLMPIADNCIGSHRQQGERMEDQKMEKGNWSRKQKSQNNHPQSWAILTRADAVEGSSADGLHARLEEGVLLDRKTKKYMIDAASNKNMFMVLARGFAIAWGNDTRYWTWKPDKRNREEELARLKAVCWLDIAGNLQTIDLSPETEYEIVLHVKIGRRSFGFFIPINFKITLADGTQWEDSVDLSAYAKGSWHDIALHKFKTPSNNAGEVEFRIYEHSGHWKGGLVLRGVSFKPK</sequence>
<reference evidence="3 4" key="2">
    <citation type="submission" date="2025-04" db="UniProtKB">
        <authorList>
            <consortium name="RefSeq"/>
        </authorList>
    </citation>
    <scope>IDENTIFICATION</scope>
    <source>
        <tissue evidence="3 4">Leaf</tissue>
    </source>
</reference>
<dbReference type="RefSeq" id="XP_031399899.1">
    <property type="nucleotide sequence ID" value="XM_031544039.1"/>
</dbReference>
<feature type="region of interest" description="Disordered" evidence="1">
    <location>
        <begin position="66"/>
        <end position="106"/>
    </location>
</feature>
<dbReference type="PANTHER" id="PTHR48478:SF1">
    <property type="entry name" value="LECTIN-LIKE"/>
    <property type="match status" value="1"/>
</dbReference>
<dbReference type="RefSeq" id="XP_031399898.1">
    <property type="nucleotide sequence ID" value="XM_031544038.1"/>
</dbReference>
<feature type="compositionally biased region" description="Basic and acidic residues" evidence="1">
    <location>
        <begin position="1"/>
        <end position="10"/>
    </location>
</feature>
<protein>
    <submittedName>
        <fullName evidence="3 4">Uncharacterized protein LOC116210205</fullName>
    </submittedName>
</protein>
<feature type="compositionally biased region" description="Basic and acidic residues" evidence="1">
    <location>
        <begin position="293"/>
        <end position="307"/>
    </location>
</feature>
<dbReference type="GeneID" id="116210205"/>
<proteinExistence type="predicted"/>
<dbReference type="InterPro" id="IPR052147">
    <property type="entry name" value="PP2-like/Lectin"/>
</dbReference>
<feature type="region of interest" description="Disordered" evidence="1">
    <location>
        <begin position="291"/>
        <end position="319"/>
    </location>
</feature>
<keyword evidence="2" id="KW-1185">Reference proteome</keyword>
<organism evidence="2 4">
    <name type="scientific">Punica granatum</name>
    <name type="common">Pomegranate</name>
    <dbReference type="NCBI Taxonomy" id="22663"/>
    <lineage>
        <taxon>Eukaryota</taxon>
        <taxon>Viridiplantae</taxon>
        <taxon>Streptophyta</taxon>
        <taxon>Embryophyta</taxon>
        <taxon>Tracheophyta</taxon>
        <taxon>Spermatophyta</taxon>
        <taxon>Magnoliopsida</taxon>
        <taxon>eudicotyledons</taxon>
        <taxon>Gunneridae</taxon>
        <taxon>Pentapetalae</taxon>
        <taxon>rosids</taxon>
        <taxon>malvids</taxon>
        <taxon>Myrtales</taxon>
        <taxon>Lythraceae</taxon>
        <taxon>Punica</taxon>
    </lineage>
</organism>
<evidence type="ECO:0000313" key="5">
    <source>
        <dbReference type="RefSeq" id="XP_031399900.1"/>
    </source>
</evidence>
<evidence type="ECO:0000313" key="2">
    <source>
        <dbReference type="Proteomes" id="UP000515151"/>
    </source>
</evidence>
<reference evidence="2" key="1">
    <citation type="journal article" date="2020" name="Plant Biotechnol. J.">
        <title>The pomegranate (Punica granatum L.) draft genome dissects genetic divergence between soft- and hard-seeded cultivars.</title>
        <authorList>
            <person name="Luo X."/>
            <person name="Li H."/>
            <person name="Wu Z."/>
            <person name="Yao W."/>
            <person name="Zhao P."/>
            <person name="Cao D."/>
            <person name="Yu H."/>
            <person name="Li K."/>
            <person name="Poudel K."/>
            <person name="Zhao D."/>
            <person name="Zhang F."/>
            <person name="Xia X."/>
            <person name="Chen L."/>
            <person name="Wang Q."/>
            <person name="Jing D."/>
            <person name="Cao S."/>
        </authorList>
    </citation>
    <scope>NUCLEOTIDE SEQUENCE [LARGE SCALE GENOMIC DNA]</scope>
</reference>
<evidence type="ECO:0000256" key="1">
    <source>
        <dbReference type="SAM" id="MobiDB-lite"/>
    </source>
</evidence>
<dbReference type="GO" id="GO:0030246">
    <property type="term" value="F:carbohydrate binding"/>
    <property type="evidence" value="ECO:0007669"/>
    <property type="project" value="InterPro"/>
</dbReference>